<keyword evidence="2" id="KW-1185">Reference proteome</keyword>
<dbReference type="InterPro" id="IPR029058">
    <property type="entry name" value="AB_hydrolase_fold"/>
</dbReference>
<protein>
    <recommendedName>
        <fullName evidence="3">Alpha/beta hydrolase</fullName>
    </recommendedName>
</protein>
<accession>A0ABU4HWL5</accession>
<organism evidence="1 2">
    <name type="scientific">Conexibacter stalactiti</name>
    <dbReference type="NCBI Taxonomy" id="1940611"/>
    <lineage>
        <taxon>Bacteria</taxon>
        <taxon>Bacillati</taxon>
        <taxon>Actinomycetota</taxon>
        <taxon>Thermoleophilia</taxon>
        <taxon>Solirubrobacterales</taxon>
        <taxon>Conexibacteraceae</taxon>
        <taxon>Conexibacter</taxon>
    </lineage>
</organism>
<evidence type="ECO:0000313" key="1">
    <source>
        <dbReference type="EMBL" id="MDW5597717.1"/>
    </source>
</evidence>
<name>A0ABU4HWL5_9ACTN</name>
<comment type="caution">
    <text evidence="1">The sequence shown here is derived from an EMBL/GenBank/DDBJ whole genome shotgun (WGS) entry which is preliminary data.</text>
</comment>
<sequence length="193" mass="21133">MSTSEQNAFRIAFHRPEAERRVVILPGARYPTRGPLLWFAREVAIAKGFGVLEVLDEPTAEEDPFAWVRDRAQRALDHQPAPTTVLLGKSLASHVADLAVERELPAIWLTPLLDRPEVRAAITGATRPLLMVGGTADPTWQPDGLGSSALISQLELAGHDHSLQIPRDPIASIGSLKKVTKQVERFLGGSWLE</sequence>
<evidence type="ECO:0008006" key="3">
    <source>
        <dbReference type="Google" id="ProtNLM"/>
    </source>
</evidence>
<gene>
    <name evidence="1" type="ORF">R7226_25420</name>
</gene>
<reference evidence="2" key="1">
    <citation type="submission" date="2023-07" db="EMBL/GenBank/DDBJ databases">
        <title>Conexibacter stalactiti sp. nov., isolated from stalactites in a lava cave and emended description of the genus Conexibacter.</title>
        <authorList>
            <person name="Lee S.D."/>
        </authorList>
    </citation>
    <scope>NUCLEOTIDE SEQUENCE [LARGE SCALE GENOMIC DNA]</scope>
    <source>
        <strain evidence="2">KCTC 39840</strain>
    </source>
</reference>
<dbReference type="RefSeq" id="WP_318600182.1">
    <property type="nucleotide sequence ID" value="NZ_JAWSTH010000099.1"/>
</dbReference>
<dbReference type="Proteomes" id="UP001284601">
    <property type="component" value="Unassembled WGS sequence"/>
</dbReference>
<dbReference type="SUPFAM" id="SSF53474">
    <property type="entry name" value="alpha/beta-Hydrolases"/>
    <property type="match status" value="1"/>
</dbReference>
<dbReference type="EMBL" id="JAWSTH010000099">
    <property type="protein sequence ID" value="MDW5597717.1"/>
    <property type="molecule type" value="Genomic_DNA"/>
</dbReference>
<proteinExistence type="predicted"/>
<evidence type="ECO:0000313" key="2">
    <source>
        <dbReference type="Proteomes" id="UP001284601"/>
    </source>
</evidence>